<dbReference type="InterPro" id="IPR013087">
    <property type="entry name" value="Znf_C2H2_type"/>
</dbReference>
<dbReference type="Pfam" id="PF17734">
    <property type="entry name" value="Spt46"/>
    <property type="match status" value="1"/>
</dbReference>
<accession>A0ABM0R1C7</accession>
<evidence type="ECO:0000256" key="1">
    <source>
        <dbReference type="SAM" id="MobiDB-lite"/>
    </source>
</evidence>
<keyword evidence="3" id="KW-1185">Reference proteome</keyword>
<feature type="compositionally biased region" description="Polar residues" evidence="1">
    <location>
        <begin position="43"/>
        <end position="62"/>
    </location>
</feature>
<dbReference type="PROSITE" id="PS00028">
    <property type="entry name" value="ZINC_FINGER_C2H2_1"/>
    <property type="match status" value="1"/>
</dbReference>
<dbReference type="PANTHER" id="PTHR33517:SF5">
    <property type="entry name" value="FAMILY WITH SEQUENCE SIMILARITY 170 MEMBER A"/>
    <property type="match status" value="1"/>
</dbReference>
<dbReference type="GeneID" id="103593240"/>
<protein>
    <submittedName>
        <fullName evidence="4">Protein FAM170A-like</fullName>
    </submittedName>
</protein>
<feature type="region of interest" description="Disordered" evidence="1">
    <location>
        <begin position="124"/>
        <end position="155"/>
    </location>
</feature>
<evidence type="ECO:0000259" key="2">
    <source>
        <dbReference type="PROSITE" id="PS00028"/>
    </source>
</evidence>
<dbReference type="PANTHER" id="PTHR33517">
    <property type="entry name" value="PROTEIN FAM170B-RELATED"/>
    <property type="match status" value="1"/>
</dbReference>
<reference evidence="4" key="1">
    <citation type="submission" date="2025-08" db="UniProtKB">
        <authorList>
            <consortium name="RefSeq"/>
        </authorList>
    </citation>
    <scope>IDENTIFICATION</scope>
</reference>
<evidence type="ECO:0000313" key="3">
    <source>
        <dbReference type="Proteomes" id="UP000694923"/>
    </source>
</evidence>
<gene>
    <name evidence="4" type="primary">LOC103593240</name>
</gene>
<dbReference type="Proteomes" id="UP000694923">
    <property type="component" value="Unplaced"/>
</dbReference>
<feature type="region of interest" description="Disordered" evidence="1">
    <location>
        <begin position="1"/>
        <end position="62"/>
    </location>
</feature>
<dbReference type="InterPro" id="IPR040879">
    <property type="entry name" value="Spt46-like"/>
</dbReference>
<organism evidence="3 4">
    <name type="scientific">Galeopterus variegatus</name>
    <name type="common">Malayan flying lemur</name>
    <name type="synonym">Cynocephalus variegatus</name>
    <dbReference type="NCBI Taxonomy" id="482537"/>
    <lineage>
        <taxon>Eukaryota</taxon>
        <taxon>Metazoa</taxon>
        <taxon>Chordata</taxon>
        <taxon>Craniata</taxon>
        <taxon>Vertebrata</taxon>
        <taxon>Euteleostomi</taxon>
        <taxon>Mammalia</taxon>
        <taxon>Eutheria</taxon>
        <taxon>Euarchontoglires</taxon>
        <taxon>Dermoptera</taxon>
        <taxon>Cynocephalidae</taxon>
        <taxon>Galeopterus</taxon>
    </lineage>
</organism>
<proteinExistence type="predicted"/>
<sequence length="244" mass="26958">MSYHKAQVLQSSSKRRQNSRYLEEDTAGIIESDENTPQPGPSGLTQAHSQTAEDSDSKYLSSASFEDKLDHNESCKSQENAPEISVVVPAQAEIPLLLNICTVSPRPASSFLLMRMVREVQRNSTDSECSVDSKAQEEREEEADSSAEPAALEDSSRARTLEMLDSAFKCMACCGVYLSLEVLQVHVEHGVHEGFSCCTFHLALAQLKRKRNGKGKENKIKTTTSVCNREERMDVETSSCTSTD</sequence>
<dbReference type="RefSeq" id="XP_008574418.1">
    <property type="nucleotide sequence ID" value="XM_008576196.1"/>
</dbReference>
<feature type="domain" description="C2H2-type" evidence="2">
    <location>
        <begin position="170"/>
        <end position="192"/>
    </location>
</feature>
<evidence type="ECO:0000313" key="4">
    <source>
        <dbReference type="RefSeq" id="XP_008574418.1"/>
    </source>
</evidence>
<name>A0ABM0R1C7_GALVR</name>